<comment type="caution">
    <text evidence="1">The sequence shown here is derived from an EMBL/GenBank/DDBJ whole genome shotgun (WGS) entry which is preliminary data.</text>
</comment>
<dbReference type="AlphaFoldDB" id="A0A9X3CJ64"/>
<dbReference type="EMBL" id="JAKRRX010000422">
    <property type="protein sequence ID" value="MCW8336772.1"/>
    <property type="molecule type" value="Genomic_DNA"/>
</dbReference>
<organism evidence="1 2">
    <name type="scientific">Vibrio paucivorans</name>
    <dbReference type="NCBI Taxonomy" id="2829489"/>
    <lineage>
        <taxon>Bacteria</taxon>
        <taxon>Pseudomonadati</taxon>
        <taxon>Pseudomonadota</taxon>
        <taxon>Gammaproteobacteria</taxon>
        <taxon>Vibrionales</taxon>
        <taxon>Vibrionaceae</taxon>
        <taxon>Vibrio</taxon>
    </lineage>
</organism>
<accession>A0A9X3CJ64</accession>
<keyword evidence="2" id="KW-1185">Reference proteome</keyword>
<reference evidence="1" key="1">
    <citation type="submission" date="2022-02" db="EMBL/GenBank/DDBJ databases">
        <title>Vibrio sp. nov., a new bacterium isolated from Bohai sea, China.</title>
        <authorList>
            <person name="Yuan Y."/>
        </authorList>
    </citation>
    <scope>NUCLEOTIDE SEQUENCE</scope>
    <source>
        <strain evidence="1">DBSS07</strain>
    </source>
</reference>
<gene>
    <name evidence="1" type="ORF">MD483_23520</name>
</gene>
<name>A0A9X3CJ64_9VIBR</name>
<dbReference type="Proteomes" id="UP001155586">
    <property type="component" value="Unassembled WGS sequence"/>
</dbReference>
<evidence type="ECO:0000313" key="1">
    <source>
        <dbReference type="EMBL" id="MCW8336772.1"/>
    </source>
</evidence>
<evidence type="ECO:0000313" key="2">
    <source>
        <dbReference type="Proteomes" id="UP001155586"/>
    </source>
</evidence>
<sequence length="113" mass="13317">QQDQTHSFSAPIQRIYDDFMLTRQPQLRSSQTQILLERMCESDAVLFGTNTIQALTGFNRDFRLIHSLEHDSRYTVQMHLLQHERTLSSQAHQWFTKLLVDHFRRAIGTTLSE</sequence>
<protein>
    <submittedName>
        <fullName evidence="1">LysR family transcriptional regulator</fullName>
    </submittedName>
</protein>
<proteinExistence type="predicted"/>
<feature type="non-terminal residue" evidence="1">
    <location>
        <position position="1"/>
    </location>
</feature>